<dbReference type="EMBL" id="CP039139">
    <property type="protein sequence ID" value="QCQ75702.1"/>
    <property type="molecule type" value="Genomic_DNA"/>
</dbReference>
<dbReference type="AlphaFoldDB" id="I3R4S5"/>
<feature type="domain" description="FAD/NAD(P)-binding" evidence="4">
    <location>
        <begin position="17"/>
        <end position="121"/>
    </location>
</feature>
<feature type="compositionally biased region" description="Acidic residues" evidence="3">
    <location>
        <begin position="289"/>
        <end position="309"/>
    </location>
</feature>
<dbReference type="Proteomes" id="UP000027075">
    <property type="component" value="Chromosome"/>
</dbReference>
<evidence type="ECO:0000256" key="1">
    <source>
        <dbReference type="ARBA" id="ARBA00022630"/>
    </source>
</evidence>
<reference evidence="5" key="5">
    <citation type="submission" date="2014-05" db="EMBL/GenBank/DDBJ databases">
        <authorList>
            <person name="Wang L."/>
            <person name="Yang H."/>
            <person name="Xiang H."/>
        </authorList>
    </citation>
    <scope>NUCLEOTIDE SEQUENCE</scope>
    <source>
        <strain evidence="5">CGMCC 1.2087</strain>
    </source>
</reference>
<dbReference type="Gene3D" id="3.50.50.60">
    <property type="entry name" value="FAD/NAD(P)-binding domain"/>
    <property type="match status" value="1"/>
</dbReference>
<keyword evidence="2" id="KW-0560">Oxidoreductase</keyword>
<dbReference type="EMBL" id="CP007551">
    <property type="protein sequence ID" value="AHZ21403.1"/>
    <property type="molecule type" value="Genomic_DNA"/>
</dbReference>
<dbReference type="HOGENOM" id="CLU_068376_0_0_2"/>
<evidence type="ECO:0000313" key="10">
    <source>
        <dbReference type="Proteomes" id="UP000011603"/>
    </source>
</evidence>
<evidence type="ECO:0000313" key="7">
    <source>
        <dbReference type="EMBL" id="EMA03861.1"/>
    </source>
</evidence>
<evidence type="ECO:0000313" key="11">
    <source>
        <dbReference type="Proteomes" id="UP000027075"/>
    </source>
</evidence>
<evidence type="ECO:0000256" key="3">
    <source>
        <dbReference type="SAM" id="MobiDB-lite"/>
    </source>
</evidence>
<dbReference type="STRING" id="523841.HFX_1528"/>
<dbReference type="Proteomes" id="UP000299011">
    <property type="component" value="Chromosome"/>
</dbReference>
<gene>
    <name evidence="5" type="primary">trxB5</name>
    <name evidence="5" type="ordered locus">HFX_1528</name>
    <name evidence="6" type="ORF">BM92_01490</name>
    <name evidence="7" type="ORF">C439_02848</name>
    <name evidence="8" type="ORF">E6P09_10675</name>
</gene>
<dbReference type="Proteomes" id="UP000006469">
    <property type="component" value="Chromosome"/>
</dbReference>
<protein>
    <submittedName>
        <fullName evidence="8">NAD(P)/FAD-dependent oxidoreductase</fullName>
    </submittedName>
    <submittedName>
        <fullName evidence="5">Thioredoxin reductase</fullName>
    </submittedName>
</protein>
<reference evidence="5" key="1">
    <citation type="journal article" date="2012" name="Appl. Environ. Microbiol.">
        <title>Identification of the haloarchaeal phasin (PhaP) that functions in polyhydroxyalkanoate accumulation and granule formation in Haloferax mediterranei.</title>
        <authorList>
            <person name="Cai S."/>
            <person name="Cai L."/>
            <person name="Liu H."/>
            <person name="Liu X."/>
            <person name="Han J."/>
            <person name="Zhou J."/>
            <person name="Xiang H."/>
        </authorList>
    </citation>
    <scope>NUCLEOTIDE SEQUENCE</scope>
    <source>
        <strain evidence="5">CGMCC 1.2087</strain>
    </source>
</reference>
<dbReference type="OrthoDB" id="214187at2157"/>
<accession>I3R4S5</accession>
<dbReference type="Proteomes" id="UP000011603">
    <property type="component" value="Unassembled WGS sequence"/>
</dbReference>
<evidence type="ECO:0000313" key="12">
    <source>
        <dbReference type="Proteomes" id="UP000299011"/>
    </source>
</evidence>
<proteinExistence type="predicted"/>
<dbReference type="EMBL" id="AOLO01000003">
    <property type="protein sequence ID" value="EMA03861.1"/>
    <property type="molecule type" value="Genomic_DNA"/>
</dbReference>
<dbReference type="SUPFAM" id="SSF51905">
    <property type="entry name" value="FAD/NAD(P)-binding domain"/>
    <property type="match status" value="1"/>
</dbReference>
<sequence length="309" mass="34331">MSTSENHQSTEYNDFDYDVVIVGGGPAGCSAGVFTGRYGLDTVIFDRGRSSLRRCAYLENYLGFPAGIDIDTLYGLMHDHAEEAGCELVSDLVEEVSQAETGFTVTTQDGRTVTAGRVIAAARYGGEFLKPLGDDEMFISYEYEGEERERFNRDYADEDGSTPFDGLYVAAPVTGINAQAIISAGHGARVARTAIADFRHEHGYPEEIAGHWDWMRREAELDGDRDDWREWFDSRVPDDCELDEAELHDLREADIDRRLSTYLSEEEVEARAARGHERLAEHLDIGVERDDDADADSDAENAADSGSED</sequence>
<dbReference type="GeneID" id="40156886"/>
<dbReference type="InterPro" id="IPR036188">
    <property type="entry name" value="FAD/NAD-bd_sf"/>
</dbReference>
<feature type="region of interest" description="Disordered" evidence="3">
    <location>
        <begin position="282"/>
        <end position="309"/>
    </location>
</feature>
<dbReference type="KEGG" id="hme:HFX_1528"/>
<evidence type="ECO:0000313" key="9">
    <source>
        <dbReference type="Proteomes" id="UP000006469"/>
    </source>
</evidence>
<dbReference type="PATRIC" id="fig|523841.21.peg.577"/>
<dbReference type="PaxDb" id="523841-HFX_1528"/>
<dbReference type="Pfam" id="PF07992">
    <property type="entry name" value="Pyr_redox_2"/>
    <property type="match status" value="1"/>
</dbReference>
<dbReference type="InterPro" id="IPR050097">
    <property type="entry name" value="Ferredoxin-NADP_redctase_2"/>
</dbReference>
<evidence type="ECO:0000313" key="5">
    <source>
        <dbReference type="EMBL" id="AFK19235.1"/>
    </source>
</evidence>
<keyword evidence="1" id="KW-0285">Flavoprotein</keyword>
<evidence type="ECO:0000313" key="6">
    <source>
        <dbReference type="EMBL" id="AHZ21403.1"/>
    </source>
</evidence>
<dbReference type="PRINTS" id="PR00469">
    <property type="entry name" value="PNDRDTASEII"/>
</dbReference>
<dbReference type="eggNOG" id="arCOG01301">
    <property type="taxonomic scope" value="Archaea"/>
</dbReference>
<reference evidence="7 10" key="3">
    <citation type="journal article" date="2014" name="PLoS Genet.">
        <title>Phylogenetically driven sequencing of extremely halophilic archaea reveals strategies for static and dynamic osmo-response.</title>
        <authorList>
            <person name="Becker E.A."/>
            <person name="Seitzer P.M."/>
            <person name="Tritt A."/>
            <person name="Larsen D."/>
            <person name="Krusor M."/>
            <person name="Yao A.I."/>
            <person name="Wu D."/>
            <person name="Madern D."/>
            <person name="Eisen J.A."/>
            <person name="Darling A.E."/>
            <person name="Facciotti M.T."/>
        </authorList>
    </citation>
    <scope>NUCLEOTIDE SEQUENCE [LARGE SCALE GENOMIC DNA]</scope>
    <source>
        <strain evidence="7">ATCC 33500</strain>
        <strain evidence="10">ATCC 33500 / DSM 1411 / JCM 8866 / NBRC 14739 / NCIMB 2177 / R-4</strain>
    </source>
</reference>
<dbReference type="RefSeq" id="WP_004056927.1">
    <property type="nucleotide sequence ID" value="NC_017941.2"/>
</dbReference>
<keyword evidence="10" id="KW-1185">Reference proteome</keyword>
<dbReference type="EMBL" id="CP001868">
    <property type="protein sequence ID" value="AFK19235.1"/>
    <property type="molecule type" value="Genomic_DNA"/>
</dbReference>
<evidence type="ECO:0000256" key="2">
    <source>
        <dbReference type="ARBA" id="ARBA00023002"/>
    </source>
</evidence>
<organism evidence="5 9">
    <name type="scientific">Haloferax mediterranei (strain ATCC 33500 / DSM 1411 / JCM 8866 / NBRC 14739 / NCIMB 2177 / R-4)</name>
    <name type="common">Halobacterium mediterranei</name>
    <dbReference type="NCBI Taxonomy" id="523841"/>
    <lineage>
        <taxon>Archaea</taxon>
        <taxon>Methanobacteriati</taxon>
        <taxon>Methanobacteriota</taxon>
        <taxon>Stenosarchaea group</taxon>
        <taxon>Halobacteria</taxon>
        <taxon>Halobacteriales</taxon>
        <taxon>Haloferacaceae</taxon>
        <taxon>Haloferax</taxon>
    </lineage>
</organism>
<reference evidence="6 11" key="4">
    <citation type="submission" date="2014-04" db="EMBL/GenBank/DDBJ databases">
        <title>Transcriptional profiles of Haloferax mediterranei on the basis of nitrogen availability.</title>
        <authorList>
            <person name="Bautista V."/>
        </authorList>
    </citation>
    <scope>NUCLEOTIDE SEQUENCE [LARGE SCALE GENOMIC DNA]</scope>
    <source>
        <strain evidence="6">ATCC 33500</strain>
        <strain evidence="11">ATCC 33500 / DSM 1411 / JCM 8866 / NBRC 14739 / NCIMB 2177 / R-4</strain>
    </source>
</reference>
<reference evidence="8 12" key="6">
    <citation type="submission" date="2019-04" db="EMBL/GenBank/DDBJ databases">
        <title>Methylomes of two halophilic Archaea, Haloarcula marismortui and Haloferax mediterranei.</title>
        <authorList>
            <person name="DasSarma S."/>
            <person name="DasSarma P."/>
            <person name="DasSarma S."/>
            <person name="Fomenkov A."/>
            <person name="Vincze T."/>
            <person name="Anton B.P."/>
            <person name="Roberts R.J."/>
        </authorList>
    </citation>
    <scope>NUCLEOTIDE SEQUENCE [LARGE SCALE GENOMIC DNA]</scope>
    <source>
        <strain evidence="8">ATCC 33500</strain>
        <strain evidence="12">ATCC 33500 / DSM 1411 / JCM 8866 / NBRC 14739 / NCIMB 2177 / R-4</strain>
    </source>
</reference>
<reference evidence="5 9" key="2">
    <citation type="journal article" date="2012" name="J. Bacteriol.">
        <title>Complete genome sequence of the metabolically versatile halophilic archaeon Haloferax mediterranei, a poly(3-hydroxybutyrate-co-3-hydroxyvalerate) producer.</title>
        <authorList>
            <person name="Han J."/>
            <person name="Zhang F."/>
            <person name="Hou J."/>
            <person name="Liu X."/>
            <person name="Li M."/>
            <person name="Liu H."/>
            <person name="Cai L."/>
            <person name="Zhang B."/>
            <person name="Chen Y."/>
            <person name="Zhou J."/>
            <person name="Hu S."/>
            <person name="Xiang H."/>
        </authorList>
    </citation>
    <scope>NUCLEOTIDE SEQUENCE [LARGE SCALE GENOMIC DNA]</scope>
    <source>
        <strain evidence="9">ATCC 33500 / DSM 1411 / JCM 8866 / NBRC 14739 / NCIMB 2177 / R-4</strain>
        <strain evidence="5">CGMCC 1.2087</strain>
    </source>
</reference>
<dbReference type="InterPro" id="IPR023753">
    <property type="entry name" value="FAD/NAD-binding_dom"/>
</dbReference>
<dbReference type="PANTHER" id="PTHR48105">
    <property type="entry name" value="THIOREDOXIN REDUCTASE 1-RELATED-RELATED"/>
    <property type="match status" value="1"/>
</dbReference>
<name>I3R4S5_HALMT</name>
<dbReference type="GO" id="GO:0016491">
    <property type="term" value="F:oxidoreductase activity"/>
    <property type="evidence" value="ECO:0007669"/>
    <property type="project" value="UniProtKB-KW"/>
</dbReference>
<evidence type="ECO:0000313" key="8">
    <source>
        <dbReference type="EMBL" id="QCQ75702.1"/>
    </source>
</evidence>
<evidence type="ECO:0000259" key="4">
    <source>
        <dbReference type="Pfam" id="PF07992"/>
    </source>
</evidence>